<dbReference type="OrthoDB" id="5982258at2759"/>
<dbReference type="PROSITE" id="PS50853">
    <property type="entry name" value="FN3"/>
    <property type="match status" value="1"/>
</dbReference>
<protein>
    <recommendedName>
        <fullName evidence="1">Fibronectin type-III domain-containing protein</fullName>
    </recommendedName>
</protein>
<evidence type="ECO:0000259" key="1">
    <source>
        <dbReference type="PROSITE" id="PS50853"/>
    </source>
</evidence>
<name>A0A4Y2IU99_ARAVE</name>
<accession>A0A4Y2IU99</accession>
<proteinExistence type="predicted"/>
<dbReference type="Pfam" id="PF00041">
    <property type="entry name" value="fn3"/>
    <property type="match status" value="1"/>
</dbReference>
<sequence length="103" mass="11584">MMRIQTFSIVQMVCFTRGQNFRCLTELFVLFNAFKGHGYVLLYKSESGDVSEESHVAPQRNNVLVKNLKCGTKYHFFLTAFNNAGRGEPSEEVTARTKGGGNI</sequence>
<dbReference type="InterPro" id="IPR013783">
    <property type="entry name" value="Ig-like_fold"/>
</dbReference>
<dbReference type="SUPFAM" id="SSF49265">
    <property type="entry name" value="Fibronectin type III"/>
    <property type="match status" value="1"/>
</dbReference>
<comment type="caution">
    <text evidence="2">The sequence shown here is derived from an EMBL/GenBank/DDBJ whole genome shotgun (WGS) entry which is preliminary data.</text>
</comment>
<dbReference type="InterPro" id="IPR003961">
    <property type="entry name" value="FN3_dom"/>
</dbReference>
<evidence type="ECO:0000313" key="3">
    <source>
        <dbReference type="Proteomes" id="UP000499080"/>
    </source>
</evidence>
<reference evidence="2 3" key="1">
    <citation type="journal article" date="2019" name="Sci. Rep.">
        <title>Orb-weaving spider Araneus ventricosus genome elucidates the spidroin gene catalogue.</title>
        <authorList>
            <person name="Kono N."/>
            <person name="Nakamura H."/>
            <person name="Ohtoshi R."/>
            <person name="Moran D.A.P."/>
            <person name="Shinohara A."/>
            <person name="Yoshida Y."/>
            <person name="Fujiwara M."/>
            <person name="Mori M."/>
            <person name="Tomita M."/>
            <person name="Arakawa K."/>
        </authorList>
    </citation>
    <scope>NUCLEOTIDE SEQUENCE [LARGE SCALE GENOMIC DNA]</scope>
</reference>
<dbReference type="AlphaFoldDB" id="A0A4Y2IU99"/>
<evidence type="ECO:0000313" key="2">
    <source>
        <dbReference type="EMBL" id="GBM81423.1"/>
    </source>
</evidence>
<feature type="domain" description="Fibronectin type-III" evidence="1">
    <location>
        <begin position="8"/>
        <end position="100"/>
    </location>
</feature>
<gene>
    <name evidence="2" type="ORF">AVEN_64049_1</name>
</gene>
<organism evidence="2 3">
    <name type="scientific">Araneus ventricosus</name>
    <name type="common">Orbweaver spider</name>
    <name type="synonym">Epeira ventricosa</name>
    <dbReference type="NCBI Taxonomy" id="182803"/>
    <lineage>
        <taxon>Eukaryota</taxon>
        <taxon>Metazoa</taxon>
        <taxon>Ecdysozoa</taxon>
        <taxon>Arthropoda</taxon>
        <taxon>Chelicerata</taxon>
        <taxon>Arachnida</taxon>
        <taxon>Araneae</taxon>
        <taxon>Araneomorphae</taxon>
        <taxon>Entelegynae</taxon>
        <taxon>Araneoidea</taxon>
        <taxon>Araneidae</taxon>
        <taxon>Araneus</taxon>
    </lineage>
</organism>
<dbReference type="Proteomes" id="UP000499080">
    <property type="component" value="Unassembled WGS sequence"/>
</dbReference>
<keyword evidence="3" id="KW-1185">Reference proteome</keyword>
<dbReference type="Gene3D" id="2.60.40.10">
    <property type="entry name" value="Immunoglobulins"/>
    <property type="match status" value="1"/>
</dbReference>
<dbReference type="CDD" id="cd00063">
    <property type="entry name" value="FN3"/>
    <property type="match status" value="1"/>
</dbReference>
<dbReference type="InterPro" id="IPR036116">
    <property type="entry name" value="FN3_sf"/>
</dbReference>
<dbReference type="EMBL" id="BGPR01002946">
    <property type="protein sequence ID" value="GBM81423.1"/>
    <property type="molecule type" value="Genomic_DNA"/>
</dbReference>